<reference evidence="1 2" key="1">
    <citation type="submission" date="2013-11" db="EMBL/GenBank/DDBJ databases">
        <title>The Genome Sequence of Phytophthora parasitica P1976.</title>
        <authorList>
            <consortium name="The Broad Institute Genomics Platform"/>
            <person name="Russ C."/>
            <person name="Tyler B."/>
            <person name="Panabieres F."/>
            <person name="Shan W."/>
            <person name="Tripathy S."/>
            <person name="Grunwald N."/>
            <person name="Machado M."/>
            <person name="Johnson C.S."/>
            <person name="Walker B."/>
            <person name="Young S."/>
            <person name="Zeng Q."/>
            <person name="Gargeya S."/>
            <person name="Fitzgerald M."/>
            <person name="Haas B."/>
            <person name="Abouelleil A."/>
            <person name="Allen A.W."/>
            <person name="Alvarado L."/>
            <person name="Arachchi H.M."/>
            <person name="Berlin A.M."/>
            <person name="Chapman S.B."/>
            <person name="Gainer-Dewar J."/>
            <person name="Goldberg J."/>
            <person name="Griggs A."/>
            <person name="Gujja S."/>
            <person name="Hansen M."/>
            <person name="Howarth C."/>
            <person name="Imamovic A."/>
            <person name="Ireland A."/>
            <person name="Larimer J."/>
            <person name="McCowan C."/>
            <person name="Murphy C."/>
            <person name="Pearson M."/>
            <person name="Poon T.W."/>
            <person name="Priest M."/>
            <person name="Roberts A."/>
            <person name="Saif S."/>
            <person name="Shea T."/>
            <person name="Sisk P."/>
            <person name="Sykes S."/>
            <person name="Wortman J."/>
            <person name="Nusbaum C."/>
            <person name="Birren B."/>
        </authorList>
    </citation>
    <scope>NUCLEOTIDE SEQUENCE [LARGE SCALE GENOMIC DNA]</scope>
    <source>
        <strain evidence="1 2">P1976</strain>
    </source>
</reference>
<dbReference type="EMBL" id="ANJA01003258">
    <property type="protein sequence ID" value="ETO64659.1"/>
    <property type="molecule type" value="Genomic_DNA"/>
</dbReference>
<comment type="caution">
    <text evidence="1">The sequence shown here is derived from an EMBL/GenBank/DDBJ whole genome shotgun (WGS) entry which is preliminary data.</text>
</comment>
<evidence type="ECO:0000313" key="1">
    <source>
        <dbReference type="EMBL" id="ETO64659.1"/>
    </source>
</evidence>
<gene>
    <name evidence="1" type="ORF">F444_17869</name>
</gene>
<proteinExistence type="predicted"/>
<dbReference type="Proteomes" id="UP000028582">
    <property type="component" value="Unassembled WGS sequence"/>
</dbReference>
<dbReference type="AlphaFoldDB" id="A0A080ZDE8"/>
<protein>
    <submittedName>
        <fullName evidence="1">Uncharacterized protein</fullName>
    </submittedName>
</protein>
<evidence type="ECO:0000313" key="2">
    <source>
        <dbReference type="Proteomes" id="UP000028582"/>
    </source>
</evidence>
<sequence length="41" mass="4535">MVASFMAIELGGGGGETLIYFAFVTFQLKSKRWPNCVTNFC</sequence>
<name>A0A080ZDE8_PHYNI</name>
<organism evidence="1 2">
    <name type="scientific">Phytophthora nicotianae P1976</name>
    <dbReference type="NCBI Taxonomy" id="1317066"/>
    <lineage>
        <taxon>Eukaryota</taxon>
        <taxon>Sar</taxon>
        <taxon>Stramenopiles</taxon>
        <taxon>Oomycota</taxon>
        <taxon>Peronosporomycetes</taxon>
        <taxon>Peronosporales</taxon>
        <taxon>Peronosporaceae</taxon>
        <taxon>Phytophthora</taxon>
    </lineage>
</organism>
<accession>A0A080ZDE8</accession>